<dbReference type="GO" id="GO:0045324">
    <property type="term" value="P:late endosome to vacuole transport"/>
    <property type="evidence" value="ECO:0007669"/>
    <property type="project" value="TreeGrafter"/>
</dbReference>
<dbReference type="Gene3D" id="1.10.880.10">
    <property type="entry name" value="Transcription factor, Skn-1-like, DNA-binding domain"/>
    <property type="match status" value="1"/>
</dbReference>
<dbReference type="PANTHER" id="PTHR12768">
    <property type="entry name" value="BECLIN 1"/>
    <property type="match status" value="1"/>
</dbReference>
<accession>A0AA39H8A5</accession>
<dbReference type="GO" id="GO:0000407">
    <property type="term" value="C:phagophore assembly site"/>
    <property type="evidence" value="ECO:0007669"/>
    <property type="project" value="TreeGrafter"/>
</dbReference>
<feature type="compositionally biased region" description="Polar residues" evidence="6">
    <location>
        <begin position="597"/>
        <end position="615"/>
    </location>
</feature>
<dbReference type="InterPro" id="IPR007243">
    <property type="entry name" value="Atg6/Beclin"/>
</dbReference>
<keyword evidence="2" id="KW-0805">Transcription regulation</keyword>
<keyword evidence="3" id="KW-0238">DNA-binding</keyword>
<dbReference type="GO" id="GO:0003700">
    <property type="term" value="F:DNA-binding transcription factor activity"/>
    <property type="evidence" value="ECO:0007669"/>
    <property type="project" value="InterPro"/>
</dbReference>
<reference evidence="8" key="1">
    <citation type="submission" date="2023-06" db="EMBL/GenBank/DDBJ databases">
        <title>Genomic analysis of the entomopathogenic nematode Steinernema hermaphroditum.</title>
        <authorList>
            <person name="Schwarz E.M."/>
            <person name="Heppert J.K."/>
            <person name="Baniya A."/>
            <person name="Schwartz H.T."/>
            <person name="Tan C.-H."/>
            <person name="Antoshechkin I."/>
            <person name="Sternberg P.W."/>
            <person name="Goodrich-Blair H."/>
            <person name="Dillman A.R."/>
        </authorList>
    </citation>
    <scope>NUCLEOTIDE SEQUENCE</scope>
    <source>
        <strain evidence="8">PS9179</strain>
        <tissue evidence="8">Whole animal</tissue>
    </source>
</reference>
<dbReference type="Gene3D" id="1.10.418.40">
    <property type="entry name" value="Autophagy protein 6/Beclin 1"/>
    <property type="match status" value="1"/>
</dbReference>
<dbReference type="GO" id="GO:0000423">
    <property type="term" value="P:mitophagy"/>
    <property type="evidence" value="ECO:0007669"/>
    <property type="project" value="TreeGrafter"/>
</dbReference>
<evidence type="ECO:0000259" key="7">
    <source>
        <dbReference type="PROSITE" id="PS00036"/>
    </source>
</evidence>
<feature type="compositionally biased region" description="Polar residues" evidence="6">
    <location>
        <begin position="622"/>
        <end position="639"/>
    </location>
</feature>
<dbReference type="GO" id="GO:0000045">
    <property type="term" value="P:autophagosome assembly"/>
    <property type="evidence" value="ECO:0007669"/>
    <property type="project" value="TreeGrafter"/>
</dbReference>
<dbReference type="Proteomes" id="UP001175271">
    <property type="component" value="Unassembled WGS sequence"/>
</dbReference>
<keyword evidence="9" id="KW-1185">Reference proteome</keyword>
<proteinExistence type="inferred from homology"/>
<dbReference type="Pfam" id="PF04111">
    <property type="entry name" value="APG6"/>
    <property type="match status" value="1"/>
</dbReference>
<evidence type="ECO:0000256" key="5">
    <source>
        <dbReference type="SAM" id="Coils"/>
    </source>
</evidence>
<dbReference type="AlphaFoldDB" id="A0AA39H8A5"/>
<feature type="region of interest" description="Disordered" evidence="6">
    <location>
        <begin position="776"/>
        <end position="849"/>
    </location>
</feature>
<dbReference type="InterPro" id="IPR004827">
    <property type="entry name" value="bZIP"/>
</dbReference>
<dbReference type="PROSITE" id="PS00036">
    <property type="entry name" value="BZIP_BASIC"/>
    <property type="match status" value="1"/>
</dbReference>
<comment type="caution">
    <text evidence="8">The sequence shown here is derived from an EMBL/GenBank/DDBJ whole genome shotgun (WGS) entry which is preliminary data.</text>
</comment>
<feature type="region of interest" description="Disordered" evidence="6">
    <location>
        <begin position="597"/>
        <end position="645"/>
    </location>
</feature>
<sequence length="988" mass="112618">MICQSQIELTDESYPESQACYLSASTYGQSPSSSGEHPDADVALEVSQVASRNLFDIICNSKGPFQTPMCKGCTDSALSEMDIRLKELDKEYSEYSAALAELEHTRDARSRENTSARCRLEALKQEEADLIAQVERLDMEDRSLTEQMNKMSAALKSVNDKEEEAFRKLRNLHRQLLDREEEEQSLNTQLAYIDSQLAELVKMNVLNFAFHIWINGKIGTINGFRLGRLPDVQVEWHEINAALGQAALLLHVMNKRMGVKLDGYEIVPLGAHSCIRHYERDGKVEELPLYGTGGFKLFGQTKLDRGLVAFLECFCLLSTFLSDKFQITLPHEMNNTKEFNGLERWTNAMKCLLINLKWAISVVALQPVTKEDLDAMANNRRTMKDREPKRNRGTKLYKLRRRSASVENDVADHADNTSQWLPVLTIVAVGSLLTMSPSDLCEPALPSIMKSAPKWFDMVDLEWLFTDMSFTNSNNTPQDPYGTRKLLGFRNAFDPAILSNSKPAMLYPLLTENLPNVLNRTPGGEMFPSTSRSNDPSLLDIEAIDVFWRRDIDIEKGAPWLEQSHSYDQSERDIQVLSEKMFRPTISREYQYPLSHGSSSPFSDFENTNSWTSSPGHKLSPPWSQYDSGNTPSSSTSGDSGCPLSEECEFDTSSYYSFLKSVQLQQEEREPLQLEQEKIKLSHEELARSPSSQIPFRNASYLPLESPIVQNVSLFSANNHPKNESDSYTAITSNPDFDNSFYDELEMDPNLVPFDPNLEGEAYNLLYGESEQLQPVPEETLSELQSTEQYNEDSQTETEHATSLLDIMMHPERETPSPDNENSENIYWNADAPSSSSSSSPSSSGDYSSRLYDKLVPMLDSSDYNTDRKSLTRGRQSVDEQLARMHNLPFTPHEITNWTFQELQRNVRGVELTEVQKELIRKIRRRGKNKVAARACRKRKESLFRYASESENYCDAMEESELREEALERQRELLEQLTLHWEDQRRTA</sequence>
<dbReference type="GO" id="GO:0030674">
    <property type="term" value="F:protein-macromolecule adaptor activity"/>
    <property type="evidence" value="ECO:0007669"/>
    <property type="project" value="TreeGrafter"/>
</dbReference>
<name>A0AA39H8A5_9BILA</name>
<dbReference type="PANTHER" id="PTHR12768:SF4">
    <property type="entry name" value="BECLIN-1"/>
    <property type="match status" value="1"/>
</dbReference>
<evidence type="ECO:0000256" key="3">
    <source>
        <dbReference type="ARBA" id="ARBA00023125"/>
    </source>
</evidence>
<feature type="domain" description="BZIP" evidence="7">
    <location>
        <begin position="924"/>
        <end position="939"/>
    </location>
</feature>
<feature type="compositionally biased region" description="Low complexity" evidence="6">
    <location>
        <begin position="834"/>
        <end position="849"/>
    </location>
</feature>
<dbReference type="GO" id="GO:0006995">
    <property type="term" value="P:cellular response to nitrogen starvation"/>
    <property type="evidence" value="ECO:0007669"/>
    <property type="project" value="TreeGrafter"/>
</dbReference>
<comment type="similarity">
    <text evidence="1">Belongs to the beclin family.</text>
</comment>
<dbReference type="GO" id="GO:0003677">
    <property type="term" value="F:DNA binding"/>
    <property type="evidence" value="ECO:0007669"/>
    <property type="project" value="UniProtKB-KW"/>
</dbReference>
<dbReference type="GO" id="GO:0034271">
    <property type="term" value="C:phosphatidylinositol 3-kinase complex, class III, type I"/>
    <property type="evidence" value="ECO:0007669"/>
    <property type="project" value="TreeGrafter"/>
</dbReference>
<gene>
    <name evidence="8" type="ORF">QR680_003361</name>
</gene>
<evidence type="ECO:0000313" key="8">
    <source>
        <dbReference type="EMBL" id="KAK0400108.1"/>
    </source>
</evidence>
<dbReference type="GO" id="GO:0043548">
    <property type="term" value="F:phosphatidylinositol 3-kinase binding"/>
    <property type="evidence" value="ECO:0007669"/>
    <property type="project" value="TreeGrafter"/>
</dbReference>
<evidence type="ECO:0000256" key="4">
    <source>
        <dbReference type="ARBA" id="ARBA00023163"/>
    </source>
</evidence>
<evidence type="ECO:0000256" key="1">
    <source>
        <dbReference type="ARBA" id="ARBA00005965"/>
    </source>
</evidence>
<evidence type="ECO:0000313" key="9">
    <source>
        <dbReference type="Proteomes" id="UP001175271"/>
    </source>
</evidence>
<organism evidence="8 9">
    <name type="scientific">Steinernema hermaphroditum</name>
    <dbReference type="NCBI Taxonomy" id="289476"/>
    <lineage>
        <taxon>Eukaryota</taxon>
        <taxon>Metazoa</taxon>
        <taxon>Ecdysozoa</taxon>
        <taxon>Nematoda</taxon>
        <taxon>Chromadorea</taxon>
        <taxon>Rhabditida</taxon>
        <taxon>Tylenchina</taxon>
        <taxon>Panagrolaimomorpha</taxon>
        <taxon>Strongyloidoidea</taxon>
        <taxon>Steinernematidae</taxon>
        <taxon>Steinernema</taxon>
    </lineage>
</organism>
<feature type="coiled-coil region" evidence="5">
    <location>
        <begin position="950"/>
        <end position="977"/>
    </location>
</feature>
<dbReference type="EMBL" id="JAUCMV010000005">
    <property type="protein sequence ID" value="KAK0400108.1"/>
    <property type="molecule type" value="Genomic_DNA"/>
</dbReference>
<protein>
    <recommendedName>
        <fullName evidence="7">BZIP domain-containing protein</fullName>
    </recommendedName>
</protein>
<evidence type="ECO:0000256" key="6">
    <source>
        <dbReference type="SAM" id="MobiDB-lite"/>
    </source>
</evidence>
<evidence type="ECO:0000256" key="2">
    <source>
        <dbReference type="ARBA" id="ARBA00023015"/>
    </source>
</evidence>
<keyword evidence="5" id="KW-0175">Coiled coil</keyword>
<dbReference type="InterPro" id="IPR038274">
    <property type="entry name" value="Atg6/Beclin_C_sf"/>
</dbReference>
<dbReference type="Pfam" id="PF03131">
    <property type="entry name" value="bZIP_Maf"/>
    <property type="match status" value="1"/>
</dbReference>
<dbReference type="SUPFAM" id="SSF47454">
    <property type="entry name" value="A DNA-binding domain in eukaryotic transcription factors"/>
    <property type="match status" value="1"/>
</dbReference>
<dbReference type="Pfam" id="PF17675">
    <property type="entry name" value="APG6_N"/>
    <property type="match status" value="1"/>
</dbReference>
<dbReference type="InterPro" id="IPR040455">
    <property type="entry name" value="Atg6_BARA"/>
</dbReference>
<feature type="coiled-coil region" evidence="5">
    <location>
        <begin position="78"/>
        <end position="189"/>
    </location>
</feature>
<dbReference type="InterPro" id="IPR041691">
    <property type="entry name" value="Atg6/beclin_CC"/>
</dbReference>
<dbReference type="GO" id="GO:0034272">
    <property type="term" value="C:phosphatidylinositol 3-kinase complex, class III, type II"/>
    <property type="evidence" value="ECO:0007669"/>
    <property type="project" value="TreeGrafter"/>
</dbReference>
<feature type="compositionally biased region" description="Polar residues" evidence="6">
    <location>
        <begin position="817"/>
        <end position="826"/>
    </location>
</feature>
<dbReference type="InterPro" id="IPR004826">
    <property type="entry name" value="bZIP_Maf"/>
</dbReference>
<keyword evidence="4" id="KW-0804">Transcription</keyword>
<dbReference type="InterPro" id="IPR008917">
    <property type="entry name" value="TF_DNA-bd_sf"/>
</dbReference>